<dbReference type="PANTHER" id="PTHR31828:SF1">
    <property type="entry name" value="PHOSPHOLIPASE A1-IIGAMMA"/>
    <property type="match status" value="1"/>
</dbReference>
<feature type="chain" id="PRO_5020695300" description="Phospholipase A1" evidence="6">
    <location>
        <begin position="17"/>
        <end position="201"/>
    </location>
</feature>
<dbReference type="SUPFAM" id="SSF53474">
    <property type="entry name" value="alpha/beta-Hydrolases"/>
    <property type="match status" value="1"/>
</dbReference>
<evidence type="ECO:0000313" key="9">
    <source>
        <dbReference type="Proteomes" id="UP000306102"/>
    </source>
</evidence>
<dbReference type="PANTHER" id="PTHR31828">
    <property type="entry name" value="PHOSPHOLIPASE A1-IIGAMMA"/>
    <property type="match status" value="1"/>
</dbReference>
<proteinExistence type="inferred from homology"/>
<protein>
    <recommendedName>
        <fullName evidence="5">Phospholipase A1</fullName>
        <ecNumber evidence="5">3.1.1.-</ecNumber>
    </recommendedName>
</protein>
<evidence type="ECO:0000256" key="4">
    <source>
        <dbReference type="ARBA" id="ARBA00023098"/>
    </source>
</evidence>
<keyword evidence="2 5" id="KW-0378">Hydrolase</keyword>
<dbReference type="GO" id="GO:0016042">
    <property type="term" value="P:lipid catabolic process"/>
    <property type="evidence" value="ECO:0007669"/>
    <property type="project" value="UniProtKB-UniRule"/>
</dbReference>
<name>A0A4S4E5T0_CAMSN</name>
<dbReference type="EC" id="3.1.1.-" evidence="5"/>
<dbReference type="STRING" id="542762.A0A4S4E5T0"/>
<feature type="domain" description="Fungal lipase-type" evidence="7">
    <location>
        <begin position="84"/>
        <end position="182"/>
    </location>
</feature>
<keyword evidence="4 5" id="KW-0443">Lipid metabolism</keyword>
<dbReference type="CDD" id="cd00519">
    <property type="entry name" value="Lipase_3"/>
    <property type="match status" value="1"/>
</dbReference>
<comment type="caution">
    <text evidence="8">The sequence shown here is derived from an EMBL/GenBank/DDBJ whole genome shotgun (WGS) entry which is preliminary data.</text>
</comment>
<evidence type="ECO:0000256" key="6">
    <source>
        <dbReference type="SAM" id="SignalP"/>
    </source>
</evidence>
<comment type="similarity">
    <text evidence="1 5">Belongs to the AB hydrolase superfamily. Lipase family.</text>
</comment>
<accession>A0A4S4E5T0</accession>
<dbReference type="Gene3D" id="3.40.50.1820">
    <property type="entry name" value="alpha/beta hydrolase"/>
    <property type="match status" value="1"/>
</dbReference>
<evidence type="ECO:0000256" key="2">
    <source>
        <dbReference type="ARBA" id="ARBA00022801"/>
    </source>
</evidence>
<keyword evidence="9" id="KW-1185">Reference proteome</keyword>
<dbReference type="Pfam" id="PF01764">
    <property type="entry name" value="Lipase_3"/>
    <property type="match status" value="1"/>
</dbReference>
<evidence type="ECO:0000256" key="3">
    <source>
        <dbReference type="ARBA" id="ARBA00022963"/>
    </source>
</evidence>
<dbReference type="InterPro" id="IPR029058">
    <property type="entry name" value="AB_hydrolase_fold"/>
</dbReference>
<evidence type="ECO:0000256" key="5">
    <source>
        <dbReference type="RuleBase" id="RU367093"/>
    </source>
</evidence>
<keyword evidence="3 5" id="KW-0442">Lipid degradation</keyword>
<dbReference type="EMBL" id="SDRB02007615">
    <property type="protein sequence ID" value="THG10894.1"/>
    <property type="molecule type" value="Genomic_DNA"/>
</dbReference>
<dbReference type="Proteomes" id="UP000306102">
    <property type="component" value="Unassembled WGS sequence"/>
</dbReference>
<dbReference type="GO" id="GO:0008970">
    <property type="term" value="F:phospholipase A1 activity"/>
    <property type="evidence" value="ECO:0007669"/>
    <property type="project" value="UniProtKB-UniRule"/>
</dbReference>
<organism evidence="8 9">
    <name type="scientific">Camellia sinensis var. sinensis</name>
    <name type="common">China tea</name>
    <dbReference type="NCBI Taxonomy" id="542762"/>
    <lineage>
        <taxon>Eukaryota</taxon>
        <taxon>Viridiplantae</taxon>
        <taxon>Streptophyta</taxon>
        <taxon>Embryophyta</taxon>
        <taxon>Tracheophyta</taxon>
        <taxon>Spermatophyta</taxon>
        <taxon>Magnoliopsida</taxon>
        <taxon>eudicotyledons</taxon>
        <taxon>Gunneridae</taxon>
        <taxon>Pentapetalae</taxon>
        <taxon>asterids</taxon>
        <taxon>Ericales</taxon>
        <taxon>Theaceae</taxon>
        <taxon>Camellia</taxon>
    </lineage>
</organism>
<feature type="signal peptide" evidence="6">
    <location>
        <begin position="1"/>
        <end position="16"/>
    </location>
</feature>
<evidence type="ECO:0000256" key="1">
    <source>
        <dbReference type="ARBA" id="ARBA00010701"/>
    </source>
</evidence>
<dbReference type="InterPro" id="IPR002921">
    <property type="entry name" value="Fungal_lipase-type"/>
</dbReference>
<comment type="function">
    <text evidence="5">Acylhydrolase that catalyzes the hydrolysis of phospholipids at the sn-1 position.</text>
</comment>
<evidence type="ECO:0000259" key="7">
    <source>
        <dbReference type="Pfam" id="PF01764"/>
    </source>
</evidence>
<dbReference type="InterPro" id="IPR033556">
    <property type="entry name" value="PLA"/>
</dbReference>
<keyword evidence="6" id="KW-0732">Signal</keyword>
<dbReference type="AlphaFoldDB" id="A0A4S4E5T0"/>
<reference evidence="8 9" key="1">
    <citation type="journal article" date="2018" name="Proc. Natl. Acad. Sci. U.S.A.">
        <title>Draft genome sequence of Camellia sinensis var. sinensis provides insights into the evolution of the tea genome and tea quality.</title>
        <authorList>
            <person name="Wei C."/>
            <person name="Yang H."/>
            <person name="Wang S."/>
            <person name="Zhao J."/>
            <person name="Liu C."/>
            <person name="Gao L."/>
            <person name="Xia E."/>
            <person name="Lu Y."/>
            <person name="Tai Y."/>
            <person name="She G."/>
            <person name="Sun J."/>
            <person name="Cao H."/>
            <person name="Tong W."/>
            <person name="Gao Q."/>
            <person name="Li Y."/>
            <person name="Deng W."/>
            <person name="Jiang X."/>
            <person name="Wang W."/>
            <person name="Chen Q."/>
            <person name="Zhang S."/>
            <person name="Li H."/>
            <person name="Wu J."/>
            <person name="Wang P."/>
            <person name="Li P."/>
            <person name="Shi C."/>
            <person name="Zheng F."/>
            <person name="Jian J."/>
            <person name="Huang B."/>
            <person name="Shan D."/>
            <person name="Shi M."/>
            <person name="Fang C."/>
            <person name="Yue Y."/>
            <person name="Li F."/>
            <person name="Li D."/>
            <person name="Wei S."/>
            <person name="Han B."/>
            <person name="Jiang C."/>
            <person name="Yin Y."/>
            <person name="Xia T."/>
            <person name="Zhang Z."/>
            <person name="Bennetzen J.L."/>
            <person name="Zhao S."/>
            <person name="Wan X."/>
        </authorList>
    </citation>
    <scope>NUCLEOTIDE SEQUENCE [LARGE SCALE GENOMIC DNA]</scope>
    <source>
        <strain evidence="9">cv. Shuchazao</strain>
        <tissue evidence="8">Leaf</tissue>
    </source>
</reference>
<sequence>MVVQSWPGLMSVLLNAALDCCSVPKKELFFSTLDCCVIQMVELFGIQLMWLADGSKEEDFILICAVLMWLADGSKEEDFILICAVVLAEIRRLVEEYQNEEISITVVGHSLGVAIATLNAFDIAANGFNIPRNQPDKACPVIAFVFASPRVGDSDFKRVSSGLKNLHILRVRNALDIVPKTHNSLSHHLKSVLYKVYGVGG</sequence>
<gene>
    <name evidence="8" type="ORF">TEA_007878</name>
</gene>
<evidence type="ECO:0000313" key="8">
    <source>
        <dbReference type="EMBL" id="THG10894.1"/>
    </source>
</evidence>